<dbReference type="PANTHER" id="PTHR30006:SF2">
    <property type="entry name" value="ABC TRANSPORTER SUBSTRATE-BINDING PROTEIN"/>
    <property type="match status" value="1"/>
</dbReference>
<dbReference type="GO" id="GO:0030976">
    <property type="term" value="F:thiamine pyrophosphate binding"/>
    <property type="evidence" value="ECO:0007669"/>
    <property type="project" value="TreeGrafter"/>
</dbReference>
<dbReference type="SUPFAM" id="SSF53850">
    <property type="entry name" value="Periplasmic binding protein-like II"/>
    <property type="match status" value="1"/>
</dbReference>
<feature type="signal peptide" evidence="2">
    <location>
        <begin position="1"/>
        <end position="27"/>
    </location>
</feature>
<proteinExistence type="predicted"/>
<sequence>MLKHTLRAAAMALGVTGAALGSLPAQAADNAICYNCPPEWADWGAQLKAIEADTGIHVPQDNKNSGQSLASITAEKDNPVADVVYYGVTFGIQAAEQGLVQGYKPAHWDEIPDGLKDPDGKWFAIHSGTLGFMVNVDALGDTPVPQSWNDLLKPEYRGLVGYLDPSSAFVGYVGAVAVNGALGGSLKDFTPAIEWFQKLQENDPIVPKQTAYARVLSGEIPILLDYDFNAYRARYDDKVNVQFVIPQEGTVTVPYVMSLVANDPNPEAGKKVLDYVLSDKGQSIWANAYLRPVRPGAVSKEAQAKFLPDSDYARADTVDYAAMAAAQRDFSQRYANEVD</sequence>
<keyword evidence="4" id="KW-1185">Reference proteome</keyword>
<evidence type="ECO:0000256" key="1">
    <source>
        <dbReference type="ARBA" id="ARBA00022729"/>
    </source>
</evidence>
<dbReference type="RefSeq" id="WP_149434975.1">
    <property type="nucleotide sequence ID" value="NZ_VTPX01000004.1"/>
</dbReference>
<dbReference type="Pfam" id="PF13343">
    <property type="entry name" value="SBP_bac_6"/>
    <property type="match status" value="1"/>
</dbReference>
<feature type="chain" id="PRO_5024794419" evidence="2">
    <location>
        <begin position="28"/>
        <end position="339"/>
    </location>
</feature>
<protein>
    <submittedName>
        <fullName evidence="3">Extracellular solute-binding protein</fullName>
    </submittedName>
</protein>
<dbReference type="Gene3D" id="3.40.190.10">
    <property type="entry name" value="Periplasmic binding protein-like II"/>
    <property type="match status" value="2"/>
</dbReference>
<dbReference type="PANTHER" id="PTHR30006">
    <property type="entry name" value="THIAMINE-BINDING PERIPLASMIC PROTEIN-RELATED"/>
    <property type="match status" value="1"/>
</dbReference>
<comment type="caution">
    <text evidence="3">The sequence shown here is derived from an EMBL/GenBank/DDBJ whole genome shotgun (WGS) entry which is preliminary data.</text>
</comment>
<dbReference type="AlphaFoldDB" id="A0A640WEG7"/>
<gene>
    <name evidence="3" type="ORF">F0A16_08495</name>
</gene>
<dbReference type="EMBL" id="VTPX01000004">
    <property type="protein sequence ID" value="KAA0018551.1"/>
    <property type="molecule type" value="Genomic_DNA"/>
</dbReference>
<dbReference type="CDD" id="cd13549">
    <property type="entry name" value="PBP2_Fbp_like_3"/>
    <property type="match status" value="1"/>
</dbReference>
<evidence type="ECO:0000313" key="4">
    <source>
        <dbReference type="Proteomes" id="UP000466024"/>
    </source>
</evidence>
<evidence type="ECO:0000313" key="3">
    <source>
        <dbReference type="EMBL" id="KAA0018551.1"/>
    </source>
</evidence>
<dbReference type="Proteomes" id="UP000466024">
    <property type="component" value="Unassembled WGS sequence"/>
</dbReference>
<name>A0A640WEG7_9GAMM</name>
<dbReference type="GO" id="GO:0030975">
    <property type="term" value="F:thiamine binding"/>
    <property type="evidence" value="ECO:0007669"/>
    <property type="project" value="TreeGrafter"/>
</dbReference>
<dbReference type="GO" id="GO:0030288">
    <property type="term" value="C:outer membrane-bounded periplasmic space"/>
    <property type="evidence" value="ECO:0007669"/>
    <property type="project" value="TreeGrafter"/>
</dbReference>
<evidence type="ECO:0000256" key="2">
    <source>
        <dbReference type="SAM" id="SignalP"/>
    </source>
</evidence>
<dbReference type="GO" id="GO:0015888">
    <property type="term" value="P:thiamine transport"/>
    <property type="evidence" value="ECO:0007669"/>
    <property type="project" value="TreeGrafter"/>
</dbReference>
<reference evidence="3 4" key="1">
    <citation type="submission" date="2019-08" db="EMBL/GenBank/DDBJ databases">
        <title>Bioinformatics analysis of the strain L3 and L5.</title>
        <authorList>
            <person name="Li X."/>
        </authorList>
    </citation>
    <scope>NUCLEOTIDE SEQUENCE [LARGE SCALE GENOMIC DNA]</scope>
    <source>
        <strain evidence="3 4">L3</strain>
    </source>
</reference>
<accession>A0A640WEG7</accession>
<organism evidence="3 4">
    <name type="scientific">Salinicola corii</name>
    <dbReference type="NCBI Taxonomy" id="2606937"/>
    <lineage>
        <taxon>Bacteria</taxon>
        <taxon>Pseudomonadati</taxon>
        <taxon>Pseudomonadota</taxon>
        <taxon>Gammaproteobacteria</taxon>
        <taxon>Oceanospirillales</taxon>
        <taxon>Halomonadaceae</taxon>
        <taxon>Salinicola</taxon>
    </lineage>
</organism>
<keyword evidence="1 2" id="KW-0732">Signal</keyword>